<evidence type="ECO:0000256" key="4">
    <source>
        <dbReference type="RuleBase" id="RU000304"/>
    </source>
</evidence>
<dbReference type="EMBL" id="JH687797">
    <property type="protein sequence ID" value="EJD41012.1"/>
    <property type="molecule type" value="Genomic_DNA"/>
</dbReference>
<dbReference type="Proteomes" id="UP000006514">
    <property type="component" value="Unassembled WGS sequence"/>
</dbReference>
<dbReference type="KEGG" id="adl:AURDEDRAFT_169991"/>
<dbReference type="PROSITE" id="PS00107">
    <property type="entry name" value="PROTEIN_KINASE_ATP"/>
    <property type="match status" value="1"/>
</dbReference>
<evidence type="ECO:0000256" key="2">
    <source>
        <dbReference type="ARBA" id="ARBA00022840"/>
    </source>
</evidence>
<evidence type="ECO:0000256" key="1">
    <source>
        <dbReference type="ARBA" id="ARBA00022741"/>
    </source>
</evidence>
<dbReference type="PROSITE" id="PS50011">
    <property type="entry name" value="PROTEIN_KINASE_DOM"/>
    <property type="match status" value="1"/>
</dbReference>
<gene>
    <name evidence="6" type="ORF">AURDEDRAFT_169991</name>
</gene>
<keyword evidence="6" id="KW-0418">Kinase</keyword>
<feature type="domain" description="Protein kinase" evidence="5">
    <location>
        <begin position="31"/>
        <end position="279"/>
    </location>
</feature>
<name>J0WX46_AURST</name>
<dbReference type="GO" id="GO:0005524">
    <property type="term" value="F:ATP binding"/>
    <property type="evidence" value="ECO:0007669"/>
    <property type="project" value="UniProtKB-UniRule"/>
</dbReference>
<keyword evidence="7" id="KW-1185">Reference proteome</keyword>
<dbReference type="AlphaFoldDB" id="J0WX46"/>
<comment type="similarity">
    <text evidence="4">Belongs to the protein kinase superfamily.</text>
</comment>
<sequence length="449" mass="48975">MKVVQSVGPPWRRLDYQLSGVTPRMALKGRYEPVESLGDGGYGEVFKAICVSDQKTYAVKMSKIRTDEWAILRGVAHPAIVQCYESFESEGFMCIAMEYAEGGAISGYGILDDVTAQCMARDVAAGLAHMHALGIAHRDIKPDNVVFADAARRSVKIVDFGIATTVDDEGLIKGNAGSKDFKAPEVKRRGAYTVRADLWSLGVTILYCLAGSRAIEGQPRETDVWLDGELQRLDSGIAPTGSIRPEATRVMVDLMLSALGSIHTQRIAHQDLKLENILVCTKSPLKVKLADCSLARRLRFGAQSGQSQWHTRRDSALYGPGGVTQAVHWGSPLNSPTFQLFTDGSRVVDTRPADVWALGVAVMTLVTGSTSQSPHPLRQLKAYQLNAESPTWSRAHESDEQFKLFVQGHIGHSCQGQFAAFINACLTLRPENRPTVFQPPLAGVVRSLP</sequence>
<keyword evidence="2 3" id="KW-0067">ATP-binding</keyword>
<dbReference type="Pfam" id="PF00069">
    <property type="entry name" value="Pkinase"/>
    <property type="match status" value="2"/>
</dbReference>
<dbReference type="PANTHER" id="PTHR24347">
    <property type="entry name" value="SERINE/THREONINE-PROTEIN KINASE"/>
    <property type="match status" value="1"/>
</dbReference>
<keyword evidence="1 3" id="KW-0547">Nucleotide-binding</keyword>
<organism evidence="6 7">
    <name type="scientific">Auricularia subglabra (strain TFB-10046 / SS5)</name>
    <name type="common">White-rot fungus</name>
    <name type="synonym">Auricularia delicata (strain TFB10046)</name>
    <dbReference type="NCBI Taxonomy" id="717982"/>
    <lineage>
        <taxon>Eukaryota</taxon>
        <taxon>Fungi</taxon>
        <taxon>Dikarya</taxon>
        <taxon>Basidiomycota</taxon>
        <taxon>Agaricomycotina</taxon>
        <taxon>Agaricomycetes</taxon>
        <taxon>Auriculariales</taxon>
        <taxon>Auriculariaceae</taxon>
        <taxon>Auricularia</taxon>
    </lineage>
</organism>
<dbReference type="Gene3D" id="1.10.510.10">
    <property type="entry name" value="Transferase(Phosphotransferase) domain 1"/>
    <property type="match status" value="2"/>
</dbReference>
<dbReference type="InterPro" id="IPR011009">
    <property type="entry name" value="Kinase-like_dom_sf"/>
</dbReference>
<dbReference type="InterPro" id="IPR008271">
    <property type="entry name" value="Ser/Thr_kinase_AS"/>
</dbReference>
<reference evidence="7" key="1">
    <citation type="journal article" date="2012" name="Science">
        <title>The Paleozoic origin of enzymatic lignin decomposition reconstructed from 31 fungal genomes.</title>
        <authorList>
            <person name="Floudas D."/>
            <person name="Binder M."/>
            <person name="Riley R."/>
            <person name="Barry K."/>
            <person name="Blanchette R.A."/>
            <person name="Henrissat B."/>
            <person name="Martinez A.T."/>
            <person name="Otillar R."/>
            <person name="Spatafora J.W."/>
            <person name="Yadav J.S."/>
            <person name="Aerts A."/>
            <person name="Benoit I."/>
            <person name="Boyd A."/>
            <person name="Carlson A."/>
            <person name="Copeland A."/>
            <person name="Coutinho P.M."/>
            <person name="de Vries R.P."/>
            <person name="Ferreira P."/>
            <person name="Findley K."/>
            <person name="Foster B."/>
            <person name="Gaskell J."/>
            <person name="Glotzer D."/>
            <person name="Gorecki P."/>
            <person name="Heitman J."/>
            <person name="Hesse C."/>
            <person name="Hori C."/>
            <person name="Igarashi K."/>
            <person name="Jurgens J.A."/>
            <person name="Kallen N."/>
            <person name="Kersten P."/>
            <person name="Kohler A."/>
            <person name="Kuees U."/>
            <person name="Kumar T.K.A."/>
            <person name="Kuo A."/>
            <person name="LaButti K."/>
            <person name="Larrondo L.F."/>
            <person name="Lindquist E."/>
            <person name="Ling A."/>
            <person name="Lombard V."/>
            <person name="Lucas S."/>
            <person name="Lundell T."/>
            <person name="Martin R."/>
            <person name="McLaughlin D.J."/>
            <person name="Morgenstern I."/>
            <person name="Morin E."/>
            <person name="Murat C."/>
            <person name="Nagy L.G."/>
            <person name="Nolan M."/>
            <person name="Ohm R.A."/>
            <person name="Patyshakuliyeva A."/>
            <person name="Rokas A."/>
            <person name="Ruiz-Duenas F.J."/>
            <person name="Sabat G."/>
            <person name="Salamov A."/>
            <person name="Samejima M."/>
            <person name="Schmutz J."/>
            <person name="Slot J.C."/>
            <person name="St John F."/>
            <person name="Stenlid J."/>
            <person name="Sun H."/>
            <person name="Sun S."/>
            <person name="Syed K."/>
            <person name="Tsang A."/>
            <person name="Wiebenga A."/>
            <person name="Young D."/>
            <person name="Pisabarro A."/>
            <person name="Eastwood D.C."/>
            <person name="Martin F."/>
            <person name="Cullen D."/>
            <person name="Grigoriev I.V."/>
            <person name="Hibbett D.S."/>
        </authorList>
    </citation>
    <scope>NUCLEOTIDE SEQUENCE [LARGE SCALE GENOMIC DNA]</scope>
    <source>
        <strain evidence="7">TFB10046</strain>
    </source>
</reference>
<dbReference type="OrthoDB" id="4062651at2759"/>
<proteinExistence type="inferred from homology"/>
<dbReference type="InterPro" id="IPR017441">
    <property type="entry name" value="Protein_kinase_ATP_BS"/>
</dbReference>
<dbReference type="SMART" id="SM00220">
    <property type="entry name" value="S_TKc"/>
    <property type="match status" value="1"/>
</dbReference>
<evidence type="ECO:0000259" key="5">
    <source>
        <dbReference type="PROSITE" id="PS50011"/>
    </source>
</evidence>
<feature type="binding site" evidence="3">
    <location>
        <position position="60"/>
    </location>
    <ligand>
        <name>ATP</name>
        <dbReference type="ChEBI" id="CHEBI:30616"/>
    </ligand>
</feature>
<protein>
    <submittedName>
        <fullName evidence="6">Kinase-like protein</fullName>
    </submittedName>
</protein>
<evidence type="ECO:0000313" key="6">
    <source>
        <dbReference type="EMBL" id="EJD41012.1"/>
    </source>
</evidence>
<dbReference type="InterPro" id="IPR000719">
    <property type="entry name" value="Prot_kinase_dom"/>
</dbReference>
<accession>J0WX46</accession>
<dbReference type="eggNOG" id="KOG0613">
    <property type="taxonomic scope" value="Eukaryota"/>
</dbReference>
<dbReference type="GO" id="GO:0004674">
    <property type="term" value="F:protein serine/threonine kinase activity"/>
    <property type="evidence" value="ECO:0007669"/>
    <property type="project" value="UniProtKB-KW"/>
</dbReference>
<evidence type="ECO:0000256" key="3">
    <source>
        <dbReference type="PROSITE-ProRule" id="PRU10141"/>
    </source>
</evidence>
<evidence type="ECO:0000313" key="7">
    <source>
        <dbReference type="Proteomes" id="UP000006514"/>
    </source>
</evidence>
<dbReference type="PROSITE" id="PS00108">
    <property type="entry name" value="PROTEIN_KINASE_ST"/>
    <property type="match status" value="2"/>
</dbReference>
<dbReference type="InParanoid" id="J0WX46"/>
<keyword evidence="4" id="KW-0723">Serine/threonine-protein kinase</keyword>
<keyword evidence="6" id="KW-0808">Transferase</keyword>
<dbReference type="SUPFAM" id="SSF56112">
    <property type="entry name" value="Protein kinase-like (PK-like)"/>
    <property type="match status" value="2"/>
</dbReference>